<evidence type="ECO:0000256" key="5">
    <source>
        <dbReference type="ARBA" id="ARBA00023136"/>
    </source>
</evidence>
<dbReference type="PROSITE" id="PS00811">
    <property type="entry name" value="OLEOSINS"/>
    <property type="match status" value="1"/>
</dbReference>
<gene>
    <name evidence="8" type="ORF">F2Q68_00023134</name>
</gene>
<evidence type="ECO:0000256" key="6">
    <source>
        <dbReference type="RuleBase" id="RU000540"/>
    </source>
</evidence>
<protein>
    <recommendedName>
        <fullName evidence="6">Oleosin</fullName>
    </recommendedName>
</protein>
<dbReference type="GO" id="GO:0012511">
    <property type="term" value="C:monolayer-surrounded lipid storage body"/>
    <property type="evidence" value="ECO:0007669"/>
    <property type="project" value="InterPro"/>
</dbReference>
<dbReference type="GO" id="GO:0016020">
    <property type="term" value="C:membrane"/>
    <property type="evidence" value="ECO:0007669"/>
    <property type="project" value="UniProtKB-SubCell"/>
</dbReference>
<keyword evidence="4 7" id="KW-1133">Transmembrane helix</keyword>
<evidence type="ECO:0000256" key="7">
    <source>
        <dbReference type="SAM" id="Phobius"/>
    </source>
</evidence>
<organism evidence="8 9">
    <name type="scientific">Brassica cretica</name>
    <name type="common">Mustard</name>
    <dbReference type="NCBI Taxonomy" id="69181"/>
    <lineage>
        <taxon>Eukaryota</taxon>
        <taxon>Viridiplantae</taxon>
        <taxon>Streptophyta</taxon>
        <taxon>Embryophyta</taxon>
        <taxon>Tracheophyta</taxon>
        <taxon>Spermatophyta</taxon>
        <taxon>Magnoliopsida</taxon>
        <taxon>eudicotyledons</taxon>
        <taxon>Gunneridae</taxon>
        <taxon>Pentapetalae</taxon>
        <taxon>rosids</taxon>
        <taxon>malvids</taxon>
        <taxon>Brassicales</taxon>
        <taxon>Brassicaceae</taxon>
        <taxon>Brassiceae</taxon>
        <taxon>Brassica</taxon>
    </lineage>
</organism>
<evidence type="ECO:0000313" key="9">
    <source>
        <dbReference type="Proteomes" id="UP000712281"/>
    </source>
</evidence>
<comment type="caution">
    <text evidence="8">The sequence shown here is derived from an EMBL/GenBank/DDBJ whole genome shotgun (WGS) entry which is preliminary data.</text>
</comment>
<evidence type="ECO:0000313" key="8">
    <source>
        <dbReference type="EMBL" id="KAF2539205.1"/>
    </source>
</evidence>
<feature type="transmembrane region" description="Helical" evidence="7">
    <location>
        <begin position="71"/>
        <end position="91"/>
    </location>
</feature>
<proteinExistence type="inferred from homology"/>
<reference evidence="8" key="1">
    <citation type="submission" date="2019-12" db="EMBL/GenBank/DDBJ databases">
        <title>Genome sequencing and annotation of Brassica cretica.</title>
        <authorList>
            <person name="Studholme D.J."/>
            <person name="Sarris P.F."/>
        </authorList>
    </citation>
    <scope>NUCLEOTIDE SEQUENCE</scope>
    <source>
        <strain evidence="8">PFS-001/15</strain>
        <tissue evidence="8">Leaf</tissue>
    </source>
</reference>
<evidence type="ECO:0000256" key="4">
    <source>
        <dbReference type="ARBA" id="ARBA00022989"/>
    </source>
</evidence>
<dbReference type="Proteomes" id="UP000712281">
    <property type="component" value="Unassembled WGS sequence"/>
</dbReference>
<dbReference type="GO" id="GO:0005576">
    <property type="term" value="C:extracellular region"/>
    <property type="evidence" value="ECO:0007669"/>
    <property type="project" value="TreeGrafter"/>
</dbReference>
<keyword evidence="3 7" id="KW-0812">Transmembrane</keyword>
<dbReference type="Pfam" id="PF01277">
    <property type="entry name" value="Oleosin"/>
    <property type="match status" value="1"/>
</dbReference>
<keyword evidence="2 6" id="KW-0551">Lipid droplet</keyword>
<sequence>MRNEIQNETAQTDQTQGSMFSFFNLFPFLLPMFEVIKMVVASVASVVYLGFAGVTLSGSAVALAVSTPLFIIFSPILLPAIAATTVLAAGLGSKKVAAAPAASPSLSLLGIPESIKPSNVIP</sequence>
<dbReference type="InterPro" id="IPR000136">
    <property type="entry name" value="Oleosin"/>
</dbReference>
<evidence type="ECO:0000256" key="1">
    <source>
        <dbReference type="ARBA" id="ARBA00010858"/>
    </source>
</evidence>
<evidence type="ECO:0000256" key="3">
    <source>
        <dbReference type="ARBA" id="ARBA00022692"/>
    </source>
</evidence>
<dbReference type="EMBL" id="QGKW02002228">
    <property type="protein sequence ID" value="KAF2539205.1"/>
    <property type="molecule type" value="Genomic_DNA"/>
</dbReference>
<name>A0A8S9FZB8_BRACR</name>
<feature type="transmembrane region" description="Helical" evidence="7">
    <location>
        <begin position="20"/>
        <end position="39"/>
    </location>
</feature>
<dbReference type="GO" id="GO:0009791">
    <property type="term" value="P:post-embryonic development"/>
    <property type="evidence" value="ECO:0007669"/>
    <property type="project" value="UniProtKB-ARBA"/>
</dbReference>
<dbReference type="AlphaFoldDB" id="A0A8S9FZB8"/>
<evidence type="ECO:0000256" key="2">
    <source>
        <dbReference type="ARBA" id="ARBA00022677"/>
    </source>
</evidence>
<keyword evidence="5 7" id="KW-0472">Membrane</keyword>
<dbReference type="GO" id="GO:0048608">
    <property type="term" value="P:reproductive structure development"/>
    <property type="evidence" value="ECO:0007669"/>
    <property type="project" value="UniProtKB-ARBA"/>
</dbReference>
<dbReference type="PANTHER" id="PTHR33203:SF57">
    <property type="entry name" value="OLEOSIN"/>
    <property type="match status" value="1"/>
</dbReference>
<dbReference type="GO" id="GO:0019915">
    <property type="term" value="P:lipid storage"/>
    <property type="evidence" value="ECO:0007669"/>
    <property type="project" value="TreeGrafter"/>
</dbReference>
<accession>A0A8S9FZB8</accession>
<comment type="subcellular location">
    <subcellularLocation>
        <location evidence="6">Lipid droplet</location>
    </subcellularLocation>
    <subcellularLocation>
        <location evidence="6">Membrane</location>
        <topology evidence="6">Multi-pass membrane protein</topology>
    </subcellularLocation>
</comment>
<comment type="similarity">
    <text evidence="1 6">Belongs to the oleosin family.</text>
</comment>
<dbReference type="PANTHER" id="PTHR33203">
    <property type="entry name" value="OLEOSIN"/>
    <property type="match status" value="1"/>
</dbReference>